<reference evidence="2 3" key="1">
    <citation type="journal article" date="2023" name="Nat. Commun.">
        <title>Origin of minicircular mitochondrial genomes in red algae.</title>
        <authorList>
            <person name="Lee Y."/>
            <person name="Cho C.H."/>
            <person name="Lee Y.M."/>
            <person name="Park S.I."/>
            <person name="Yang J.H."/>
            <person name="West J.A."/>
            <person name="Bhattacharya D."/>
            <person name="Yoon H.S."/>
        </authorList>
    </citation>
    <scope>NUCLEOTIDE SEQUENCE [LARGE SCALE GENOMIC DNA]</scope>
    <source>
        <strain evidence="2 3">CCMP1338</strain>
        <tissue evidence="2">Whole cell</tissue>
    </source>
</reference>
<proteinExistence type="predicted"/>
<evidence type="ECO:0008006" key="4">
    <source>
        <dbReference type="Google" id="ProtNLM"/>
    </source>
</evidence>
<evidence type="ECO:0000313" key="3">
    <source>
        <dbReference type="Proteomes" id="UP001157974"/>
    </source>
</evidence>
<dbReference type="SUPFAM" id="SSF51126">
    <property type="entry name" value="Pectin lyase-like"/>
    <property type="match status" value="1"/>
</dbReference>
<keyword evidence="3" id="KW-1185">Reference proteome</keyword>
<dbReference type="InterPro" id="IPR011050">
    <property type="entry name" value="Pectin_lyase_fold/virulence"/>
</dbReference>
<gene>
    <name evidence="2" type="ORF">NDN08_004533</name>
</gene>
<dbReference type="InterPro" id="IPR012334">
    <property type="entry name" value="Pectin_lyas_fold"/>
</dbReference>
<organism evidence="2 3">
    <name type="scientific">Rhodosorus marinus</name>
    <dbReference type="NCBI Taxonomy" id="101924"/>
    <lineage>
        <taxon>Eukaryota</taxon>
        <taxon>Rhodophyta</taxon>
        <taxon>Stylonematophyceae</taxon>
        <taxon>Stylonematales</taxon>
        <taxon>Stylonemataceae</taxon>
        <taxon>Rhodosorus</taxon>
    </lineage>
</organism>
<feature type="chain" id="PRO_5043642241" description="Right handed beta helix domain-containing protein" evidence="1">
    <location>
        <begin position="30"/>
        <end position="407"/>
    </location>
</feature>
<protein>
    <recommendedName>
        <fullName evidence="4">Right handed beta helix domain-containing protein</fullName>
    </recommendedName>
</protein>
<dbReference type="Gene3D" id="2.160.20.10">
    <property type="entry name" value="Single-stranded right-handed beta-helix, Pectin lyase-like"/>
    <property type="match status" value="1"/>
</dbReference>
<evidence type="ECO:0000313" key="2">
    <source>
        <dbReference type="EMBL" id="KAJ8903425.1"/>
    </source>
</evidence>
<evidence type="ECO:0000256" key="1">
    <source>
        <dbReference type="SAM" id="SignalP"/>
    </source>
</evidence>
<feature type="signal peptide" evidence="1">
    <location>
        <begin position="1"/>
        <end position="29"/>
    </location>
</feature>
<name>A0AAV8ULJ0_9RHOD</name>
<dbReference type="EMBL" id="JAMWBK010000007">
    <property type="protein sequence ID" value="KAJ8903425.1"/>
    <property type="molecule type" value="Genomic_DNA"/>
</dbReference>
<dbReference type="AlphaFoldDB" id="A0AAV8ULJ0"/>
<sequence>MVSATTFGMCRVTFLLAVVGLLMATGCLGARLVNLECDKSLKQQVEKAKANSKLVADPKCRWETSEEININRPMTINGINVTLKKGVGKTAIFAIRAENVVMQDFVLTGNNGTVDWLDRESLLLAHAGKFIIQRGVFKKASKNGVTVRPDRKNPVNIVGGILRDLVGKKNRRDLASITTTVVDDKLYTSSGIVAEHLEAFDQPERGTIEVTDGAWGITIRDIYAKNCLYAVDIQDHDQHKNGVVKDVQISDVLAEDSTYAVRSETFMNGHSDITIKKVQAKNCMNAVLMDRIKRLKIRDVHIVNGRNESTQVDIANSRYVTLRDLKFSSGVGRSSAVMLRESTNVNMKNIVLAKDTDFKFGITVNSTQTMEKAFRTLTFKNNDLKAATKKEVRYLKWHKPGEEPKSR</sequence>
<keyword evidence="1" id="KW-0732">Signal</keyword>
<dbReference type="Proteomes" id="UP001157974">
    <property type="component" value="Unassembled WGS sequence"/>
</dbReference>
<comment type="caution">
    <text evidence="2">The sequence shown here is derived from an EMBL/GenBank/DDBJ whole genome shotgun (WGS) entry which is preliminary data.</text>
</comment>
<accession>A0AAV8ULJ0</accession>